<keyword evidence="2" id="KW-1185">Reference proteome</keyword>
<dbReference type="EMBL" id="BLXX01000003">
    <property type="protein sequence ID" value="GFO59202.1"/>
    <property type="molecule type" value="Genomic_DNA"/>
</dbReference>
<evidence type="ECO:0000313" key="2">
    <source>
        <dbReference type="Proteomes" id="UP000556026"/>
    </source>
</evidence>
<gene>
    <name evidence="1" type="ORF">GMST_15270</name>
</gene>
<sequence length="62" mass="6717">MHHLNEVLHFFTKHDEMRARGDGKAGEGVGEKGRKRCGAGEIKKGYFPGGLGTSGTWKGEDS</sequence>
<dbReference type="Proteomes" id="UP000556026">
    <property type="component" value="Unassembled WGS sequence"/>
</dbReference>
<reference evidence="2" key="1">
    <citation type="submission" date="2020-06" db="EMBL/GenBank/DDBJ databases">
        <title>Draft genomic sequence of Geomonas sp. Red330.</title>
        <authorList>
            <person name="Itoh H."/>
            <person name="Zhenxing X."/>
            <person name="Ushijima N."/>
            <person name="Masuda Y."/>
            <person name="Shiratori Y."/>
            <person name="Senoo K."/>
        </authorList>
    </citation>
    <scope>NUCLEOTIDE SEQUENCE [LARGE SCALE GENOMIC DNA]</scope>
    <source>
        <strain evidence="2">Red330</strain>
    </source>
</reference>
<protein>
    <submittedName>
        <fullName evidence="1">Uncharacterized protein</fullName>
    </submittedName>
</protein>
<name>A0A6V8MGW4_9BACT</name>
<proteinExistence type="predicted"/>
<organism evidence="1 2">
    <name type="scientific">Geomonas silvestris</name>
    <dbReference type="NCBI Taxonomy" id="2740184"/>
    <lineage>
        <taxon>Bacteria</taxon>
        <taxon>Pseudomonadati</taxon>
        <taxon>Thermodesulfobacteriota</taxon>
        <taxon>Desulfuromonadia</taxon>
        <taxon>Geobacterales</taxon>
        <taxon>Geobacteraceae</taxon>
        <taxon>Geomonas</taxon>
    </lineage>
</organism>
<evidence type="ECO:0000313" key="1">
    <source>
        <dbReference type="EMBL" id="GFO59202.1"/>
    </source>
</evidence>
<comment type="caution">
    <text evidence="1">The sequence shown here is derived from an EMBL/GenBank/DDBJ whole genome shotgun (WGS) entry which is preliminary data.</text>
</comment>
<accession>A0A6V8MGW4</accession>
<dbReference type="AlphaFoldDB" id="A0A6V8MGW4"/>